<dbReference type="Proteomes" id="UP000615755">
    <property type="component" value="Unassembled WGS sequence"/>
</dbReference>
<reference evidence="1 2" key="1">
    <citation type="submission" date="2015-03" db="EMBL/GenBank/DDBJ databases">
        <title>Genome sequence of Pseudoalteromonas aurantia.</title>
        <authorList>
            <person name="Xie B.-B."/>
            <person name="Rong J.-C."/>
            <person name="Qin Q.-L."/>
            <person name="Zhang Y.-Z."/>
        </authorList>
    </citation>
    <scope>NUCLEOTIDE SEQUENCE [LARGE SCALE GENOMIC DNA]</scope>
    <source>
        <strain evidence="1 2">208</strain>
    </source>
</reference>
<accession>A0ABR9EAR3</accession>
<evidence type="ECO:0008006" key="3">
    <source>
        <dbReference type="Google" id="ProtNLM"/>
    </source>
</evidence>
<name>A0ABR9EAR3_9GAMM</name>
<protein>
    <recommendedName>
        <fullName evidence="3">Orphan protein</fullName>
    </recommendedName>
</protein>
<evidence type="ECO:0000313" key="2">
    <source>
        <dbReference type="Proteomes" id="UP000615755"/>
    </source>
</evidence>
<sequence length="40" mass="4537">MRFFVTRFIVVFNIKGCISQSGNKNGISIALRYNTAQKLT</sequence>
<comment type="caution">
    <text evidence="1">The sequence shown here is derived from an EMBL/GenBank/DDBJ whole genome shotgun (WGS) entry which is preliminary data.</text>
</comment>
<dbReference type="EMBL" id="AQGV01000012">
    <property type="protein sequence ID" value="MBE0368061.1"/>
    <property type="molecule type" value="Genomic_DNA"/>
</dbReference>
<gene>
    <name evidence="1" type="ORF">PAUR_a1578</name>
</gene>
<evidence type="ECO:0000313" key="1">
    <source>
        <dbReference type="EMBL" id="MBE0368061.1"/>
    </source>
</evidence>
<keyword evidence="2" id="KW-1185">Reference proteome</keyword>
<proteinExistence type="predicted"/>
<organism evidence="1 2">
    <name type="scientific">Pseudoalteromonas aurantia 208</name>
    <dbReference type="NCBI Taxonomy" id="1314867"/>
    <lineage>
        <taxon>Bacteria</taxon>
        <taxon>Pseudomonadati</taxon>
        <taxon>Pseudomonadota</taxon>
        <taxon>Gammaproteobacteria</taxon>
        <taxon>Alteromonadales</taxon>
        <taxon>Pseudoalteromonadaceae</taxon>
        <taxon>Pseudoalteromonas</taxon>
    </lineage>
</organism>